<dbReference type="InterPro" id="IPR041173">
    <property type="entry name" value="LodA_C"/>
</dbReference>
<evidence type="ECO:0000313" key="3">
    <source>
        <dbReference type="EMBL" id="MDX8472877.1"/>
    </source>
</evidence>
<gene>
    <name evidence="3" type="ORF">RFM27_12410</name>
</gene>
<name>A0ABU4XDL4_9HYPH</name>
<sequence>MGTVYKIHPAIGIARVGNHPSAFFVGPESHDSRGVEIDASGNESAVARYKEDGRIKRQAARFRVFKFHQDEAGHLELVDEVTADDAEIDWRVDLCNRKSALDHNPAPGHPAEARNVGITDRDTLIIRNNGPVTISGRDTPPKEFNGQFLGKPVYLGELRTDGKGRLLVLGGRGTSESVPPAEPLNSFANNDKWHDDVSDGPVTAVVTLPGQDPVVVHHPSWVIVAPPDFAPAIGAIVTLYDVAFQAAIEKGALTAEARPSFRRHIKPLIERAGSLRWVNDFHRWTSIATADMNALADTGGANASLRQQIAMRLKSPGLDRFNMPSFMKSYLDQWASGDFVSDLSDADVPTAVPDQLDRAALEACVGNNFYPGIEASISLKDKDIYARPFRLDHTNLGQVFPGCLTQIMAVPWQADFIECDDKVWWPSQRPDIAMIDANDIPGSEAGWADPLLIMDHQGMVEHAQQLGFVVPAINNAGEPVFVEQDRDPKFPRDQAILVAGGENAPVKG</sequence>
<feature type="domain" description="L-Lysine epsilon oxidase N-terminal" evidence="1">
    <location>
        <begin position="8"/>
        <end position="224"/>
    </location>
</feature>
<dbReference type="RefSeq" id="WP_320315402.1">
    <property type="nucleotide sequence ID" value="NZ_JAVIIX010000002.1"/>
</dbReference>
<reference evidence="3 4" key="1">
    <citation type="submission" date="2023-08" db="EMBL/GenBank/DDBJ databases">
        <title>Implementing the SeqCode for naming new Mesorhizobium species isolated from Vachellia karroo root nodules.</title>
        <authorList>
            <person name="Van Lill M."/>
        </authorList>
    </citation>
    <scope>NUCLEOTIDE SEQUENCE [LARGE SCALE GENOMIC DNA]</scope>
    <source>
        <strain evidence="3 4">VK23A</strain>
    </source>
</reference>
<dbReference type="Proteomes" id="UP001271780">
    <property type="component" value="Unassembled WGS sequence"/>
</dbReference>
<comment type="caution">
    <text evidence="3">The sequence shown here is derived from an EMBL/GenBank/DDBJ whole genome shotgun (WGS) entry which is preliminary data.</text>
</comment>
<dbReference type="InterPro" id="IPR041168">
    <property type="entry name" value="LodA_N"/>
</dbReference>
<evidence type="ECO:0000313" key="4">
    <source>
        <dbReference type="Proteomes" id="UP001271780"/>
    </source>
</evidence>
<organism evidence="3 4">
    <name type="scientific">Mesorhizobium dulcispinae</name>
    <dbReference type="NCBI Taxonomy" id="3072316"/>
    <lineage>
        <taxon>Bacteria</taxon>
        <taxon>Pseudomonadati</taxon>
        <taxon>Pseudomonadota</taxon>
        <taxon>Alphaproteobacteria</taxon>
        <taxon>Hyphomicrobiales</taxon>
        <taxon>Phyllobacteriaceae</taxon>
        <taxon>Mesorhizobium</taxon>
    </lineage>
</organism>
<dbReference type="Pfam" id="PF17990">
    <property type="entry name" value="LodA_N"/>
    <property type="match status" value="1"/>
</dbReference>
<dbReference type="EMBL" id="JAVIIZ010000005">
    <property type="protein sequence ID" value="MDX8472877.1"/>
    <property type="molecule type" value="Genomic_DNA"/>
</dbReference>
<keyword evidence="4" id="KW-1185">Reference proteome</keyword>
<protein>
    <submittedName>
        <fullName evidence="3">LodA/GoxA family CTQ-dependent oxidase</fullName>
    </submittedName>
</protein>
<dbReference type="Pfam" id="PF18417">
    <property type="entry name" value="LodA_C"/>
    <property type="match status" value="1"/>
</dbReference>
<evidence type="ECO:0000259" key="1">
    <source>
        <dbReference type="Pfam" id="PF17990"/>
    </source>
</evidence>
<evidence type="ECO:0000259" key="2">
    <source>
        <dbReference type="Pfam" id="PF18417"/>
    </source>
</evidence>
<accession>A0ABU4XDL4</accession>
<proteinExistence type="predicted"/>
<feature type="domain" description="L-lysine epsilon oxidase C-terminal" evidence="2">
    <location>
        <begin position="329"/>
        <end position="432"/>
    </location>
</feature>